<name>A0A4R5A7V7_9ACTN</name>
<comment type="caution">
    <text evidence="2">The sequence shown here is derived from an EMBL/GenBank/DDBJ whole genome shotgun (WGS) entry which is preliminary data.</text>
</comment>
<evidence type="ECO:0000313" key="2">
    <source>
        <dbReference type="EMBL" id="TDD67166.1"/>
    </source>
</evidence>
<keyword evidence="1" id="KW-1133">Transmembrane helix</keyword>
<feature type="transmembrane region" description="Helical" evidence="1">
    <location>
        <begin position="102"/>
        <end position="126"/>
    </location>
</feature>
<proteinExistence type="predicted"/>
<dbReference type="OrthoDB" id="5966662at2"/>
<feature type="transmembrane region" description="Helical" evidence="1">
    <location>
        <begin position="60"/>
        <end position="81"/>
    </location>
</feature>
<reference evidence="2 3" key="1">
    <citation type="submission" date="2019-03" db="EMBL/GenBank/DDBJ databases">
        <title>Draft genome sequences of novel Actinobacteria.</title>
        <authorList>
            <person name="Sahin N."/>
            <person name="Ay H."/>
            <person name="Saygin H."/>
        </authorList>
    </citation>
    <scope>NUCLEOTIDE SEQUENCE [LARGE SCALE GENOMIC DNA]</scope>
    <source>
        <strain evidence="2 3">H3C3</strain>
    </source>
</reference>
<accession>A0A4R5A7V7</accession>
<keyword evidence="1" id="KW-0812">Transmembrane</keyword>
<keyword evidence="3" id="KW-1185">Reference proteome</keyword>
<dbReference type="InterPro" id="IPR021215">
    <property type="entry name" value="DUF2752"/>
</dbReference>
<gene>
    <name evidence="2" type="ORF">E1298_39660</name>
</gene>
<keyword evidence="1" id="KW-0472">Membrane</keyword>
<protein>
    <submittedName>
        <fullName evidence="2">DUF2752 domain-containing protein</fullName>
    </submittedName>
</protein>
<dbReference type="Pfam" id="PF10825">
    <property type="entry name" value="DUF2752"/>
    <property type="match status" value="1"/>
</dbReference>
<dbReference type="AlphaFoldDB" id="A0A4R5A7V7"/>
<dbReference type="Proteomes" id="UP000294513">
    <property type="component" value="Unassembled WGS sequence"/>
</dbReference>
<dbReference type="EMBL" id="SMKU01000366">
    <property type="protein sequence ID" value="TDD67166.1"/>
    <property type="molecule type" value="Genomic_DNA"/>
</dbReference>
<sequence length="127" mass="13488">MVPQVGVLAAVAAGTVLVAFVDPNEPGHYPACPFLALTGHYCPGCGATRLVNALAHGHPGVAFGLNPLLFLLLPVFGYLYVRWTVLTARGLPMRSALFGPKVVYGLIGLLIVYWIVRNLPFAHALAP</sequence>
<evidence type="ECO:0000256" key="1">
    <source>
        <dbReference type="SAM" id="Phobius"/>
    </source>
</evidence>
<organism evidence="2 3">
    <name type="scientific">Actinomadura rubrisoli</name>
    <dbReference type="NCBI Taxonomy" id="2530368"/>
    <lineage>
        <taxon>Bacteria</taxon>
        <taxon>Bacillati</taxon>
        <taxon>Actinomycetota</taxon>
        <taxon>Actinomycetes</taxon>
        <taxon>Streptosporangiales</taxon>
        <taxon>Thermomonosporaceae</taxon>
        <taxon>Actinomadura</taxon>
    </lineage>
</organism>
<evidence type="ECO:0000313" key="3">
    <source>
        <dbReference type="Proteomes" id="UP000294513"/>
    </source>
</evidence>